<evidence type="ECO:0000256" key="1">
    <source>
        <dbReference type="SAM" id="MobiDB-lite"/>
    </source>
</evidence>
<feature type="compositionally biased region" description="Polar residues" evidence="1">
    <location>
        <begin position="724"/>
        <end position="748"/>
    </location>
</feature>
<protein>
    <recommendedName>
        <fullName evidence="4">Nuclear pore complex protein NUP214</fullName>
    </recommendedName>
</protein>
<dbReference type="PANTHER" id="PTHR34418:SF3">
    <property type="entry name" value="NUCLEAR PORE COMPLEX PROTEIN NUP214"/>
    <property type="match status" value="1"/>
</dbReference>
<dbReference type="GO" id="GO:0017056">
    <property type="term" value="F:structural constituent of nuclear pore"/>
    <property type="evidence" value="ECO:0007669"/>
    <property type="project" value="InterPro"/>
</dbReference>
<sequence>MAPYEVGTDDENSIIIQLDEEVEGTHQGSDDFCFIKIGEPVSIKHGDDSQFDLESPPSQPLAVSGCLGLLFVAHSTGFCVTRTKDVLESAKEIEDKGSGLSLQELSVVDVPIGKVHILALSADSSTLAASIGGEIHFFSVNSLVSKGQKSSFSCSINDSSCIKDMRWTKKLENYYIVLSNCGKLYYGDGQGPLKDVMDNVDAVEWSVKGSFVAVARKNILSILSSKLELKLSMSLLFKSWIGDSDANCIIKVDSIRWVRSDCIILGCFQLTGDGKEENYQVQVITSKDGKITDVSSKPIVLYFDDIFEGLIDDIVPFGSGPHLLLSYLDQCELAITANRKNTGQHIALLGWSLDEKNEAAVIDLLRDTWLPRIELQGNDDDNLILGLYVDKVSHDEKIKLELGGEEKELSPYCILWCLTVEGKLIMFHVTSVTGASVPAETVSALVDEEEDSPKVVPSECAVDKSLTTTPFADQISHKETITGNLEVRTIVNSRTSKTDGQQKVPIEKLNQDTDGRQSLLSGQQSRNSEQSFLEDPRRLIRDFSKTETQKLGVESSIDSFLRKSSTDKSSQSIHMDSQKGIGVGKELPGSIGSTSIQSASSQLWSSGKLSYPMASDGGSSLSSSGFINQADNSCASIAHFRGGPVGKPSCSKDTAGQSTSVNPSGRTADSGQSASTGLRKIEPLPSDGASSLSSSGFIHSNQADNSCASIAHFPGGPVGKPSCSKDTAGQSTSVIPSGRTADSGQSVSTGLRKIEPLPSIGNSQLPSQENFALGKASNDKFRPNKENYRNPSLTGPLNSESKLSKQSGNLEEMTKELEGLLESIERAGGYRDACTVLTKSSVVALEEGLGTLSDKCRMWRSKMDIRLGEIQQLLDKTVQVLARKIYMEGLVKQATDNRYWDLWNRQKLSSELELKRQHIIKVNQDLTNQLIELERHFNTLELNKFGENSGARMGQKGFPSRFGASRQVHSLHSLHNTMISQLATAEATF</sequence>
<organism evidence="2 3">
    <name type="scientific">Nyssa sinensis</name>
    <dbReference type="NCBI Taxonomy" id="561372"/>
    <lineage>
        <taxon>Eukaryota</taxon>
        <taxon>Viridiplantae</taxon>
        <taxon>Streptophyta</taxon>
        <taxon>Embryophyta</taxon>
        <taxon>Tracheophyta</taxon>
        <taxon>Spermatophyta</taxon>
        <taxon>Magnoliopsida</taxon>
        <taxon>eudicotyledons</taxon>
        <taxon>Gunneridae</taxon>
        <taxon>Pentapetalae</taxon>
        <taxon>asterids</taxon>
        <taxon>Cornales</taxon>
        <taxon>Nyssaceae</taxon>
        <taxon>Nyssa</taxon>
    </lineage>
</organism>
<keyword evidence="3" id="KW-1185">Reference proteome</keyword>
<feature type="region of interest" description="Disordered" evidence="1">
    <location>
        <begin position="559"/>
        <end position="585"/>
    </location>
</feature>
<feature type="compositionally biased region" description="Polar residues" evidence="1">
    <location>
        <begin position="651"/>
        <end position="676"/>
    </location>
</feature>
<dbReference type="Gene3D" id="2.130.10.10">
    <property type="entry name" value="YVTN repeat-like/Quinoprotein amine dehydrogenase"/>
    <property type="match status" value="1"/>
</dbReference>
<evidence type="ECO:0000313" key="2">
    <source>
        <dbReference type="EMBL" id="KAA8550937.1"/>
    </source>
</evidence>
<reference evidence="2 3" key="1">
    <citation type="submission" date="2019-09" db="EMBL/GenBank/DDBJ databases">
        <title>A chromosome-level genome assembly of the Chinese tupelo Nyssa sinensis.</title>
        <authorList>
            <person name="Yang X."/>
            <person name="Kang M."/>
            <person name="Yang Y."/>
            <person name="Xiong H."/>
            <person name="Wang M."/>
            <person name="Zhang Z."/>
            <person name="Wang Z."/>
            <person name="Wu H."/>
            <person name="Ma T."/>
            <person name="Liu J."/>
            <person name="Xi Z."/>
        </authorList>
    </citation>
    <scope>NUCLEOTIDE SEQUENCE [LARGE SCALE GENOMIC DNA]</scope>
    <source>
        <strain evidence="2">J267</strain>
        <tissue evidence="2">Leaf</tissue>
    </source>
</reference>
<dbReference type="SUPFAM" id="SSF117289">
    <property type="entry name" value="Nucleoporin domain"/>
    <property type="match status" value="1"/>
</dbReference>
<feature type="compositionally biased region" description="Basic and acidic residues" evidence="1">
    <location>
        <begin position="505"/>
        <end position="515"/>
    </location>
</feature>
<dbReference type="Proteomes" id="UP000325577">
    <property type="component" value="Linkage Group LG0"/>
</dbReference>
<feature type="compositionally biased region" description="Polar residues" evidence="1">
    <location>
        <begin position="516"/>
        <end position="531"/>
    </location>
</feature>
<proteinExistence type="predicted"/>
<feature type="compositionally biased region" description="Polar residues" evidence="1">
    <location>
        <begin position="789"/>
        <end position="809"/>
    </location>
</feature>
<dbReference type="GO" id="GO:0006405">
    <property type="term" value="P:RNA export from nucleus"/>
    <property type="evidence" value="ECO:0007669"/>
    <property type="project" value="InterPro"/>
</dbReference>
<feature type="region of interest" description="Disordered" evidence="1">
    <location>
        <begin position="646"/>
        <end position="697"/>
    </location>
</feature>
<dbReference type="InterPro" id="IPR044694">
    <property type="entry name" value="NUP214"/>
</dbReference>
<feature type="region of interest" description="Disordered" evidence="1">
    <location>
        <begin position="493"/>
        <end position="536"/>
    </location>
</feature>
<dbReference type="InterPro" id="IPR015943">
    <property type="entry name" value="WD40/YVTN_repeat-like_dom_sf"/>
</dbReference>
<accession>A0A5J5CA16</accession>
<feature type="compositionally biased region" description="Low complexity" evidence="1">
    <location>
        <begin position="683"/>
        <end position="696"/>
    </location>
</feature>
<name>A0A5J5CA16_9ASTE</name>
<evidence type="ECO:0008006" key="4">
    <source>
        <dbReference type="Google" id="ProtNLM"/>
    </source>
</evidence>
<feature type="compositionally biased region" description="Basic and acidic residues" evidence="1">
    <location>
        <begin position="777"/>
        <end position="788"/>
    </location>
</feature>
<dbReference type="OrthoDB" id="248320at2759"/>
<feature type="region of interest" description="Disordered" evidence="1">
    <location>
        <begin position="719"/>
        <end position="748"/>
    </location>
</feature>
<gene>
    <name evidence="2" type="ORF">F0562_002621</name>
</gene>
<evidence type="ECO:0000313" key="3">
    <source>
        <dbReference type="Proteomes" id="UP000325577"/>
    </source>
</evidence>
<dbReference type="AlphaFoldDB" id="A0A5J5CA16"/>
<dbReference type="EMBL" id="CM018031">
    <property type="protein sequence ID" value="KAA8550937.1"/>
    <property type="molecule type" value="Genomic_DNA"/>
</dbReference>
<dbReference type="PANTHER" id="PTHR34418">
    <property type="entry name" value="NUCLEAR PORE COMPLEX PROTEIN NUP214 ISOFORM X1"/>
    <property type="match status" value="1"/>
</dbReference>
<feature type="region of interest" description="Disordered" evidence="1">
    <location>
        <begin position="774"/>
        <end position="811"/>
    </location>
</feature>